<dbReference type="Proteomes" id="UP001362999">
    <property type="component" value="Unassembled WGS sequence"/>
</dbReference>
<keyword evidence="3" id="KW-1185">Reference proteome</keyword>
<evidence type="ECO:0000313" key="3">
    <source>
        <dbReference type="Proteomes" id="UP001362999"/>
    </source>
</evidence>
<sequence>MYPALDMPFASNTQKIAHPQAAGSAAAAALRLNDNGGKSLLYMGGEGGRGGIKGWHRPKSNRIDLGYRTREVVNGGRRRPPVLRCSKWPLTSSGCERFYISVQCPKKVIVGRRRCGDRHQSLADGAPADLGFSGHIKISGPAAAGLLYRVISR</sequence>
<dbReference type="EMBL" id="JAWWNJ010000003">
    <property type="protein sequence ID" value="KAK7059444.1"/>
    <property type="molecule type" value="Genomic_DNA"/>
</dbReference>
<evidence type="ECO:0000313" key="2">
    <source>
        <dbReference type="EMBL" id="KAK7059444.1"/>
    </source>
</evidence>
<protein>
    <submittedName>
        <fullName evidence="2">Uncharacterized protein</fullName>
    </submittedName>
</protein>
<gene>
    <name evidence="2" type="ORF">R3P38DRAFT_2758880</name>
    <name evidence="1" type="ORF">R3P38DRAFT_2777145</name>
</gene>
<dbReference type="EMBL" id="JAWWNJ010000030">
    <property type="protein sequence ID" value="KAK7027030.1"/>
    <property type="molecule type" value="Genomic_DNA"/>
</dbReference>
<reference evidence="2 3" key="1">
    <citation type="journal article" date="2024" name="J Genomics">
        <title>Draft genome sequencing and assembly of Favolaschia claudopus CIRM-BRFM 2984 isolated from oak limbs.</title>
        <authorList>
            <person name="Navarro D."/>
            <person name="Drula E."/>
            <person name="Chaduli D."/>
            <person name="Cazenave R."/>
            <person name="Ahrendt S."/>
            <person name="Wang J."/>
            <person name="Lipzen A."/>
            <person name="Daum C."/>
            <person name="Barry K."/>
            <person name="Grigoriev I.V."/>
            <person name="Favel A."/>
            <person name="Rosso M.N."/>
            <person name="Martin F."/>
        </authorList>
    </citation>
    <scope>NUCLEOTIDE SEQUENCE [LARGE SCALE GENOMIC DNA]</scope>
    <source>
        <strain evidence="2 3">CIRM-BRFM 2984</strain>
    </source>
</reference>
<name>A0AAW0E2A3_9AGAR</name>
<proteinExistence type="predicted"/>
<dbReference type="AlphaFoldDB" id="A0AAW0E2A3"/>
<evidence type="ECO:0000313" key="1">
    <source>
        <dbReference type="EMBL" id="KAK7027030.1"/>
    </source>
</evidence>
<comment type="caution">
    <text evidence="2">The sequence shown here is derived from an EMBL/GenBank/DDBJ whole genome shotgun (WGS) entry which is preliminary data.</text>
</comment>
<organism evidence="2 3">
    <name type="scientific">Favolaschia claudopus</name>
    <dbReference type="NCBI Taxonomy" id="2862362"/>
    <lineage>
        <taxon>Eukaryota</taxon>
        <taxon>Fungi</taxon>
        <taxon>Dikarya</taxon>
        <taxon>Basidiomycota</taxon>
        <taxon>Agaricomycotina</taxon>
        <taxon>Agaricomycetes</taxon>
        <taxon>Agaricomycetidae</taxon>
        <taxon>Agaricales</taxon>
        <taxon>Marasmiineae</taxon>
        <taxon>Mycenaceae</taxon>
        <taxon>Favolaschia</taxon>
    </lineage>
</organism>
<accession>A0AAW0E2A3</accession>